<dbReference type="EMBL" id="SGJD01003957">
    <property type="protein sequence ID" value="KAB0392250.1"/>
    <property type="molecule type" value="Genomic_DNA"/>
</dbReference>
<reference evidence="1 2" key="1">
    <citation type="journal article" date="2019" name="PLoS ONE">
        <title>Genomic analyses reveal an absence of contemporary introgressive admixture between fin whales and blue whales, despite known hybrids.</title>
        <authorList>
            <person name="Westbury M.V."/>
            <person name="Petersen B."/>
            <person name="Lorenzen E.D."/>
        </authorList>
    </citation>
    <scope>NUCLEOTIDE SEQUENCE [LARGE SCALE GENOMIC DNA]</scope>
    <source>
        <strain evidence="1">FinWhale-01</strain>
    </source>
</reference>
<comment type="caution">
    <text evidence="1">The sequence shown here is derived from an EMBL/GenBank/DDBJ whole genome shotgun (WGS) entry which is preliminary data.</text>
</comment>
<accession>A0A643BWV6</accession>
<protein>
    <submittedName>
        <fullName evidence="1">Uncharacterized protein</fullName>
    </submittedName>
</protein>
<proteinExistence type="predicted"/>
<keyword evidence="2" id="KW-1185">Reference proteome</keyword>
<organism evidence="1 2">
    <name type="scientific">Balaenoptera physalus</name>
    <name type="common">Fin whale</name>
    <name type="synonym">Balaena physalus</name>
    <dbReference type="NCBI Taxonomy" id="9770"/>
    <lineage>
        <taxon>Eukaryota</taxon>
        <taxon>Metazoa</taxon>
        <taxon>Chordata</taxon>
        <taxon>Craniata</taxon>
        <taxon>Vertebrata</taxon>
        <taxon>Euteleostomi</taxon>
        <taxon>Mammalia</taxon>
        <taxon>Eutheria</taxon>
        <taxon>Laurasiatheria</taxon>
        <taxon>Artiodactyla</taxon>
        <taxon>Whippomorpha</taxon>
        <taxon>Cetacea</taxon>
        <taxon>Mysticeti</taxon>
        <taxon>Balaenopteridae</taxon>
        <taxon>Balaenoptera</taxon>
    </lineage>
</organism>
<name>A0A643BWV6_BALPH</name>
<dbReference type="OrthoDB" id="10072647at2759"/>
<evidence type="ECO:0000313" key="1">
    <source>
        <dbReference type="EMBL" id="KAB0392250.1"/>
    </source>
</evidence>
<dbReference type="AlphaFoldDB" id="A0A643BWV6"/>
<evidence type="ECO:0000313" key="2">
    <source>
        <dbReference type="Proteomes" id="UP000437017"/>
    </source>
</evidence>
<sequence>MEDEIHCGTHSEVWKVDDHLLEHLQNESMEKRLEQWHKQNPLEYSVHRRRTHFLFRQNHGMFDLHRKSMKSNLTLLSKSRSYEINSPAEFTGEVRSCLHADNEQFHTEIKFPTSQKLTSTKSSQSSVVLQEKNLNTVTMQVPSVVPQTSVNISGLLANRNVVIVGQPVAR</sequence>
<feature type="non-terminal residue" evidence="1">
    <location>
        <position position="170"/>
    </location>
</feature>
<gene>
    <name evidence="1" type="ORF">E2I00_010199</name>
</gene>
<dbReference type="Proteomes" id="UP000437017">
    <property type="component" value="Unassembled WGS sequence"/>
</dbReference>